<dbReference type="PANTHER" id="PTHR31632:SF2">
    <property type="entry name" value="PLASMA MEMBRANE IRON PERMEASE"/>
    <property type="match status" value="1"/>
</dbReference>
<evidence type="ECO:0000256" key="6">
    <source>
        <dbReference type="SAM" id="Phobius"/>
    </source>
</evidence>
<dbReference type="eggNOG" id="COG0672">
    <property type="taxonomic scope" value="Bacteria"/>
</dbReference>
<comment type="similarity">
    <text evidence="2">Belongs to the oxidase-dependent Fe transporter (OFeT) (TC 9.A.10.1) family.</text>
</comment>
<dbReference type="NCBIfam" id="NF041756">
    <property type="entry name" value="EfeU"/>
    <property type="match status" value="1"/>
</dbReference>
<name>B8IQ00_METNO</name>
<proteinExistence type="inferred from homology"/>
<dbReference type="PANTHER" id="PTHR31632">
    <property type="entry name" value="IRON TRANSPORTER FTH1"/>
    <property type="match status" value="1"/>
</dbReference>
<reference evidence="7 8" key="1">
    <citation type="submission" date="2009-01" db="EMBL/GenBank/DDBJ databases">
        <title>Complete sequence of chromosome of Methylobacterium nodulans ORS 2060.</title>
        <authorList>
            <consortium name="US DOE Joint Genome Institute"/>
            <person name="Lucas S."/>
            <person name="Copeland A."/>
            <person name="Lapidus A."/>
            <person name="Glavina del Rio T."/>
            <person name="Dalin E."/>
            <person name="Tice H."/>
            <person name="Bruce D."/>
            <person name="Goodwin L."/>
            <person name="Pitluck S."/>
            <person name="Sims D."/>
            <person name="Brettin T."/>
            <person name="Detter J.C."/>
            <person name="Han C."/>
            <person name="Larimer F."/>
            <person name="Land M."/>
            <person name="Hauser L."/>
            <person name="Kyrpides N."/>
            <person name="Ivanova N."/>
            <person name="Marx C.J."/>
            <person name="Richardson P."/>
        </authorList>
    </citation>
    <scope>NUCLEOTIDE SEQUENCE [LARGE SCALE GENOMIC DNA]</scope>
    <source>
        <strain evidence="8">LMG 21967 / CNCM I-2342 / ORS 2060</strain>
    </source>
</reference>
<dbReference type="RefSeq" id="WP_015928344.1">
    <property type="nucleotide sequence ID" value="NC_011894.1"/>
</dbReference>
<protein>
    <submittedName>
        <fullName evidence="7">Iron permease FTR1</fullName>
    </submittedName>
</protein>
<evidence type="ECO:0000313" key="8">
    <source>
        <dbReference type="Proteomes" id="UP000008207"/>
    </source>
</evidence>
<feature type="transmembrane region" description="Helical" evidence="6">
    <location>
        <begin position="103"/>
        <end position="125"/>
    </location>
</feature>
<feature type="transmembrane region" description="Helical" evidence="6">
    <location>
        <begin position="177"/>
        <end position="197"/>
    </location>
</feature>
<dbReference type="STRING" id="460265.Mnod_1660"/>
<evidence type="ECO:0000256" key="1">
    <source>
        <dbReference type="ARBA" id="ARBA00004141"/>
    </source>
</evidence>
<feature type="transmembrane region" description="Helical" evidence="6">
    <location>
        <begin position="38"/>
        <end position="61"/>
    </location>
</feature>
<feature type="transmembrane region" description="Helical" evidence="6">
    <location>
        <begin position="73"/>
        <end position="91"/>
    </location>
</feature>
<keyword evidence="5 6" id="KW-0472">Membrane</keyword>
<dbReference type="Proteomes" id="UP000008207">
    <property type="component" value="Chromosome"/>
</dbReference>
<feature type="transmembrane region" description="Helical" evidence="6">
    <location>
        <begin position="6"/>
        <end position="26"/>
    </location>
</feature>
<evidence type="ECO:0000256" key="2">
    <source>
        <dbReference type="ARBA" id="ARBA00008333"/>
    </source>
</evidence>
<feature type="transmembrane region" description="Helical" evidence="6">
    <location>
        <begin position="145"/>
        <end position="165"/>
    </location>
</feature>
<evidence type="ECO:0000313" key="7">
    <source>
        <dbReference type="EMBL" id="ACL56650.1"/>
    </source>
</evidence>
<sequence>MLIAFLIMLREGIEAALIVGIIAGYLAQTGRRSWMPAVWAGVVLAAGLCLALGLALDTIGAEFPQKQQEIAEGVIALLAAGMLTGMVFWMRKAARSVKADLQGAVDAALNRGGLGLVAMAFLAVGREGLESVFFLLATLQQDVGWGVPAGAALGIAVSVLVGWGIARGAVRLDLRRFFRWTGVFILFVAAGLVASALRALHEAGLWNHLQATAFDLSGVIPADTVLGTLLTGIFGYQEAPAWGEVLAYLTFLIPSLWLFLATARPAVAAARRPESLHA</sequence>
<dbReference type="Pfam" id="PF03239">
    <property type="entry name" value="FTR1"/>
    <property type="match status" value="1"/>
</dbReference>
<organism evidence="7 8">
    <name type="scientific">Methylobacterium nodulans (strain LMG 21967 / CNCM I-2342 / ORS 2060)</name>
    <dbReference type="NCBI Taxonomy" id="460265"/>
    <lineage>
        <taxon>Bacteria</taxon>
        <taxon>Pseudomonadati</taxon>
        <taxon>Pseudomonadota</taxon>
        <taxon>Alphaproteobacteria</taxon>
        <taxon>Hyphomicrobiales</taxon>
        <taxon>Methylobacteriaceae</taxon>
        <taxon>Methylobacterium</taxon>
    </lineage>
</organism>
<dbReference type="GO" id="GO:0033573">
    <property type="term" value="C:high-affinity iron permease complex"/>
    <property type="evidence" value="ECO:0007669"/>
    <property type="project" value="InterPro"/>
</dbReference>
<feature type="transmembrane region" description="Helical" evidence="6">
    <location>
        <begin position="245"/>
        <end position="263"/>
    </location>
</feature>
<dbReference type="InterPro" id="IPR004923">
    <property type="entry name" value="FTR1/Fip1/EfeU"/>
</dbReference>
<dbReference type="KEGG" id="mno:Mnod_1660"/>
<dbReference type="GO" id="GO:0015093">
    <property type="term" value="F:ferrous iron transmembrane transporter activity"/>
    <property type="evidence" value="ECO:0007669"/>
    <property type="project" value="TreeGrafter"/>
</dbReference>
<dbReference type="OrthoDB" id="7260758at2"/>
<dbReference type="HOGENOM" id="CLU_077905_0_0_5"/>
<evidence type="ECO:0000256" key="3">
    <source>
        <dbReference type="ARBA" id="ARBA00022692"/>
    </source>
</evidence>
<accession>B8IQ00</accession>
<evidence type="ECO:0000256" key="4">
    <source>
        <dbReference type="ARBA" id="ARBA00022989"/>
    </source>
</evidence>
<keyword evidence="3 6" id="KW-0812">Transmembrane</keyword>
<keyword evidence="8" id="KW-1185">Reference proteome</keyword>
<dbReference type="EMBL" id="CP001349">
    <property type="protein sequence ID" value="ACL56650.1"/>
    <property type="molecule type" value="Genomic_DNA"/>
</dbReference>
<evidence type="ECO:0000256" key="5">
    <source>
        <dbReference type="ARBA" id="ARBA00023136"/>
    </source>
</evidence>
<keyword evidence="4 6" id="KW-1133">Transmembrane helix</keyword>
<comment type="subcellular location">
    <subcellularLocation>
        <location evidence="1">Membrane</location>
        <topology evidence="1">Multi-pass membrane protein</topology>
    </subcellularLocation>
</comment>
<dbReference type="AlphaFoldDB" id="B8IQ00"/>
<gene>
    <name evidence="7" type="ordered locus">Mnod_1660</name>
</gene>